<evidence type="ECO:0000313" key="5">
    <source>
        <dbReference type="EMBL" id="MVQ29765.1"/>
    </source>
</evidence>
<dbReference type="GO" id="GO:0046872">
    <property type="term" value="F:metal ion binding"/>
    <property type="evidence" value="ECO:0007669"/>
    <property type="project" value="UniProtKB-KW"/>
</dbReference>
<dbReference type="PANTHER" id="PTHR12151">
    <property type="entry name" value="ELECTRON TRANSPORT PROTIN SCO1/SENC FAMILY MEMBER"/>
    <property type="match status" value="1"/>
</dbReference>
<accession>A0A6N8IT55</accession>
<dbReference type="InterPro" id="IPR006311">
    <property type="entry name" value="TAT_signal"/>
</dbReference>
<evidence type="ECO:0000256" key="3">
    <source>
        <dbReference type="PIRSR" id="PIRSR603782-2"/>
    </source>
</evidence>
<protein>
    <submittedName>
        <fullName evidence="5">SCO family protein</fullName>
    </submittedName>
</protein>
<name>A0A6N8IT55_9BURK</name>
<dbReference type="EMBL" id="WSEL01000003">
    <property type="protein sequence ID" value="MVQ29765.1"/>
    <property type="molecule type" value="Genomic_DNA"/>
</dbReference>
<keyword evidence="2" id="KW-0479">Metal-binding</keyword>
<dbReference type="PROSITE" id="PS51318">
    <property type="entry name" value="TAT"/>
    <property type="match status" value="1"/>
</dbReference>
<dbReference type="CDD" id="cd02968">
    <property type="entry name" value="SCO"/>
    <property type="match status" value="1"/>
</dbReference>
<proteinExistence type="inferred from homology"/>
<dbReference type="InterPro" id="IPR003782">
    <property type="entry name" value="SCO1/SenC"/>
</dbReference>
<dbReference type="PANTHER" id="PTHR12151:SF25">
    <property type="entry name" value="LINALOOL DEHYDRATASE_ISOMERASE DOMAIN-CONTAINING PROTEIN"/>
    <property type="match status" value="1"/>
</dbReference>
<gene>
    <name evidence="5" type="ORF">GON04_09920</name>
</gene>
<sequence length="221" mass="24361">MTSSLETGGRRRTLATLAAGAAAAAAAAGTYLQLKPREQPPAAPQTRGSRRFPDVELTTHEGKRVRFYTDLVKDRVVFVNMMYAQCSDRCPPMTYNLRRVQDMLGARVGHDIFMYSISLLPEHDTPADLHAYMKQHDVGPGWTFLTGAKADVERLRVALGFYDVDPKVDADIGQHTGVVRIGNDTLDRWCMAPALLDADQIVETLMAVDPVARSSGRTRVS</sequence>
<dbReference type="SUPFAM" id="SSF52833">
    <property type="entry name" value="Thioredoxin-like"/>
    <property type="match status" value="1"/>
</dbReference>
<feature type="binding site" evidence="2">
    <location>
        <position position="86"/>
    </location>
    <ligand>
        <name>Cu cation</name>
        <dbReference type="ChEBI" id="CHEBI:23378"/>
    </ligand>
</feature>
<comment type="caution">
    <text evidence="5">The sequence shown here is derived from an EMBL/GenBank/DDBJ whole genome shotgun (WGS) entry which is preliminary data.</text>
</comment>
<dbReference type="RefSeq" id="WP_157397736.1">
    <property type="nucleotide sequence ID" value="NZ_WSEL01000003.1"/>
</dbReference>
<feature type="binding site" evidence="2">
    <location>
        <position position="90"/>
    </location>
    <ligand>
        <name>Cu cation</name>
        <dbReference type="ChEBI" id="CHEBI:23378"/>
    </ligand>
</feature>
<organism evidence="5 6">
    <name type="scientific">Ramlibacter pinisoli</name>
    <dbReference type="NCBI Taxonomy" id="2682844"/>
    <lineage>
        <taxon>Bacteria</taxon>
        <taxon>Pseudomonadati</taxon>
        <taxon>Pseudomonadota</taxon>
        <taxon>Betaproteobacteria</taxon>
        <taxon>Burkholderiales</taxon>
        <taxon>Comamonadaceae</taxon>
        <taxon>Ramlibacter</taxon>
    </lineage>
</organism>
<keyword evidence="3" id="KW-1015">Disulfide bond</keyword>
<dbReference type="Proteomes" id="UP000469385">
    <property type="component" value="Unassembled WGS sequence"/>
</dbReference>
<feature type="region of interest" description="Disordered" evidence="4">
    <location>
        <begin position="35"/>
        <end position="55"/>
    </location>
</feature>
<evidence type="ECO:0000256" key="2">
    <source>
        <dbReference type="PIRSR" id="PIRSR603782-1"/>
    </source>
</evidence>
<dbReference type="AlphaFoldDB" id="A0A6N8IT55"/>
<reference evidence="5 6" key="1">
    <citation type="submission" date="2019-12" db="EMBL/GenBank/DDBJ databases">
        <authorList>
            <person name="Huq M.A."/>
        </authorList>
    </citation>
    <scope>NUCLEOTIDE SEQUENCE [LARGE SCALE GENOMIC DNA]</scope>
    <source>
        <strain evidence="5 6">MAH-25</strain>
    </source>
</reference>
<keyword evidence="2" id="KW-0186">Copper</keyword>
<evidence type="ECO:0000256" key="4">
    <source>
        <dbReference type="SAM" id="MobiDB-lite"/>
    </source>
</evidence>
<dbReference type="Gene3D" id="3.40.30.10">
    <property type="entry name" value="Glutaredoxin"/>
    <property type="match status" value="1"/>
</dbReference>
<evidence type="ECO:0000313" key="6">
    <source>
        <dbReference type="Proteomes" id="UP000469385"/>
    </source>
</evidence>
<evidence type="ECO:0000256" key="1">
    <source>
        <dbReference type="ARBA" id="ARBA00010996"/>
    </source>
</evidence>
<comment type="similarity">
    <text evidence="1">Belongs to the SCO1/2 family.</text>
</comment>
<feature type="disulfide bond" description="Redox-active" evidence="3">
    <location>
        <begin position="86"/>
        <end position="90"/>
    </location>
</feature>
<keyword evidence="6" id="KW-1185">Reference proteome</keyword>
<dbReference type="Pfam" id="PF02630">
    <property type="entry name" value="SCO1-SenC"/>
    <property type="match status" value="1"/>
</dbReference>
<dbReference type="InterPro" id="IPR036249">
    <property type="entry name" value="Thioredoxin-like_sf"/>
</dbReference>